<sequence>MYMIDVAGMYSEALIQHPVVTKGTTGFFLCGLADVIAQVRTYDACKVDTNNDGKEKYSLDAVQESLDNINRLRLVRFASKGVFGTLIWATWYDFSDELLNPTNVLSVLASFGINEPSDIFQGIARTLMLILTEQFVTCPIIYGFWEIPISTLLNGAPISRIPYEIKDKLGAMLIENAKVWTFVNLFIYNIPVNYRPAVANLGDIVWQSIVSDFAADCGNEEELNPVMNEESMGILTNSGNKLPDQLLNEVEVNVGSEQEVIEEKR</sequence>
<dbReference type="PANTHER" id="PTHR11266">
    <property type="entry name" value="PEROXISOMAL MEMBRANE PROTEIN 2, PXMP2 MPV17"/>
    <property type="match status" value="1"/>
</dbReference>
<reference evidence="7 8" key="1">
    <citation type="journal article" date="2021" name="Sci. Rep.">
        <title>The genome of the diatom Chaetoceros tenuissimus carries an ancient integrated fragment of an extant virus.</title>
        <authorList>
            <person name="Hongo Y."/>
            <person name="Kimura K."/>
            <person name="Takaki Y."/>
            <person name="Yoshida Y."/>
            <person name="Baba S."/>
            <person name="Kobayashi G."/>
            <person name="Nagasaki K."/>
            <person name="Hano T."/>
            <person name="Tomaru Y."/>
        </authorList>
    </citation>
    <scope>NUCLEOTIDE SEQUENCE [LARGE SCALE GENOMIC DNA]</scope>
    <source>
        <strain evidence="7 8">NIES-3715</strain>
    </source>
</reference>
<keyword evidence="8" id="KW-1185">Reference proteome</keyword>
<dbReference type="GO" id="GO:0005737">
    <property type="term" value="C:cytoplasm"/>
    <property type="evidence" value="ECO:0007669"/>
    <property type="project" value="TreeGrafter"/>
</dbReference>
<evidence type="ECO:0000256" key="3">
    <source>
        <dbReference type="ARBA" id="ARBA00022692"/>
    </source>
</evidence>
<dbReference type="GO" id="GO:0016020">
    <property type="term" value="C:membrane"/>
    <property type="evidence" value="ECO:0007669"/>
    <property type="project" value="UniProtKB-SubCell"/>
</dbReference>
<evidence type="ECO:0000256" key="6">
    <source>
        <dbReference type="RuleBase" id="RU363053"/>
    </source>
</evidence>
<dbReference type="EMBL" id="BLLK01000047">
    <property type="protein sequence ID" value="GFH54155.1"/>
    <property type="molecule type" value="Genomic_DNA"/>
</dbReference>
<evidence type="ECO:0000313" key="7">
    <source>
        <dbReference type="EMBL" id="GFH54155.1"/>
    </source>
</evidence>
<dbReference type="AlphaFoldDB" id="A0AAD3H8C6"/>
<evidence type="ECO:0000256" key="5">
    <source>
        <dbReference type="ARBA" id="ARBA00023136"/>
    </source>
</evidence>
<dbReference type="InterPro" id="IPR007248">
    <property type="entry name" value="Mpv17_PMP22"/>
</dbReference>
<organism evidence="7 8">
    <name type="scientific">Chaetoceros tenuissimus</name>
    <dbReference type="NCBI Taxonomy" id="426638"/>
    <lineage>
        <taxon>Eukaryota</taxon>
        <taxon>Sar</taxon>
        <taxon>Stramenopiles</taxon>
        <taxon>Ochrophyta</taxon>
        <taxon>Bacillariophyta</taxon>
        <taxon>Coscinodiscophyceae</taxon>
        <taxon>Chaetocerotophycidae</taxon>
        <taxon>Chaetocerotales</taxon>
        <taxon>Chaetocerotaceae</taxon>
        <taxon>Chaetoceros</taxon>
    </lineage>
</organism>
<protein>
    <submittedName>
        <fullName evidence="7">Uncharacterized protein</fullName>
    </submittedName>
</protein>
<name>A0AAD3H8C6_9STRA</name>
<dbReference type="Pfam" id="PF04117">
    <property type="entry name" value="Mpv17_PMP22"/>
    <property type="match status" value="1"/>
</dbReference>
<proteinExistence type="inferred from homology"/>
<keyword evidence="5" id="KW-0472">Membrane</keyword>
<evidence type="ECO:0000256" key="1">
    <source>
        <dbReference type="ARBA" id="ARBA00004141"/>
    </source>
</evidence>
<comment type="similarity">
    <text evidence="2 6">Belongs to the peroxisomal membrane protein PXMP2/4 family.</text>
</comment>
<dbReference type="Proteomes" id="UP001054902">
    <property type="component" value="Unassembled WGS sequence"/>
</dbReference>
<comment type="caution">
    <text evidence="7">The sequence shown here is derived from an EMBL/GenBank/DDBJ whole genome shotgun (WGS) entry which is preliminary data.</text>
</comment>
<keyword evidence="4" id="KW-1133">Transmembrane helix</keyword>
<evidence type="ECO:0000256" key="2">
    <source>
        <dbReference type="ARBA" id="ARBA00006824"/>
    </source>
</evidence>
<accession>A0AAD3H8C6</accession>
<keyword evidence="3" id="KW-0812">Transmembrane</keyword>
<gene>
    <name evidence="7" type="ORF">CTEN210_10631</name>
</gene>
<evidence type="ECO:0000256" key="4">
    <source>
        <dbReference type="ARBA" id="ARBA00022989"/>
    </source>
</evidence>
<comment type="subcellular location">
    <subcellularLocation>
        <location evidence="1">Membrane</location>
        <topology evidence="1">Multi-pass membrane protein</topology>
    </subcellularLocation>
</comment>
<evidence type="ECO:0000313" key="8">
    <source>
        <dbReference type="Proteomes" id="UP001054902"/>
    </source>
</evidence>
<dbReference type="PANTHER" id="PTHR11266:SF121">
    <property type="entry name" value="OS09G0315000 PROTEIN"/>
    <property type="match status" value="1"/>
</dbReference>